<comment type="cofactor">
    <cofactor evidence="10">
        <name>Mg(2+)</name>
        <dbReference type="ChEBI" id="CHEBI:18420"/>
    </cofactor>
</comment>
<dbReference type="InterPro" id="IPR020550">
    <property type="entry name" value="Inositol_monophosphatase_CS"/>
</dbReference>
<evidence type="ECO:0000313" key="12">
    <source>
        <dbReference type="Proteomes" id="UP001596505"/>
    </source>
</evidence>
<keyword evidence="4 10" id="KW-1003">Cell membrane</keyword>
<organism evidence="11 12">
    <name type="scientific">Scopulibacillus cellulosilyticus</name>
    <dbReference type="NCBI Taxonomy" id="2665665"/>
    <lineage>
        <taxon>Bacteria</taxon>
        <taxon>Bacillati</taxon>
        <taxon>Bacillota</taxon>
        <taxon>Bacilli</taxon>
        <taxon>Bacillales</taxon>
        <taxon>Sporolactobacillaceae</taxon>
        <taxon>Scopulibacillus</taxon>
    </lineage>
</organism>
<sequence length="275" mass="30820">MIIRHRNIININLGIIVQIAVAAGQKVMQIYDQDHVDVELKNDLSPLTIADKHSHQTIVSQLQKYYKDIPILSEEGAAIPYHERKSWDMFWLIDPLDGTKEFIKRNGEFTINIALIKDQKPVLGVIYAPVLDTLYAAKQGLGSFKIESSAQCRLDDEKAITEQGTVLPVFNNNDVVRVVASRSHMSPETAAFIGKLKDSHQQVEMISSGSSLKMCLVAEGTCDYYPRFAPTMEWDTAAGHAIVEQAGGDVCMANTKEPLIYNKECLRNPWFIVSR</sequence>
<feature type="binding site" evidence="10">
    <location>
        <position position="94"/>
    </location>
    <ligand>
        <name>Mg(2+)</name>
        <dbReference type="ChEBI" id="CHEBI:18420"/>
        <label>1</label>
    </ligand>
</feature>
<name>A0ABW2PYZ2_9BACL</name>
<dbReference type="Gene3D" id="3.30.540.10">
    <property type="entry name" value="Fructose-1,6-Bisphosphatase, subunit A, domain 1"/>
    <property type="match status" value="1"/>
</dbReference>
<keyword evidence="12" id="KW-1185">Reference proteome</keyword>
<dbReference type="InterPro" id="IPR050725">
    <property type="entry name" value="CysQ/Inositol_MonoPase"/>
</dbReference>
<comment type="catalytic activity">
    <reaction evidence="2 10">
        <text>adenosine 3',5'-bisphosphate + H2O = AMP + phosphate</text>
        <dbReference type="Rhea" id="RHEA:10040"/>
        <dbReference type="ChEBI" id="CHEBI:15377"/>
        <dbReference type="ChEBI" id="CHEBI:43474"/>
        <dbReference type="ChEBI" id="CHEBI:58343"/>
        <dbReference type="ChEBI" id="CHEBI:456215"/>
        <dbReference type="EC" id="3.1.3.7"/>
    </reaction>
</comment>
<dbReference type="NCBIfam" id="TIGR01331">
    <property type="entry name" value="bisphos_cysQ"/>
    <property type="match status" value="1"/>
</dbReference>
<accession>A0ABW2PYZ2</accession>
<dbReference type="PROSITE" id="PS00630">
    <property type="entry name" value="IMP_2"/>
    <property type="match status" value="1"/>
</dbReference>
<evidence type="ECO:0000256" key="10">
    <source>
        <dbReference type="HAMAP-Rule" id="MF_02095"/>
    </source>
</evidence>
<evidence type="ECO:0000256" key="3">
    <source>
        <dbReference type="ARBA" id="ARBA00005289"/>
    </source>
</evidence>
<comment type="subcellular location">
    <subcellularLocation>
        <location evidence="10">Cell membrane</location>
        <topology evidence="10">Peripheral membrane protein</topology>
        <orientation evidence="10">Cytoplasmic side</orientation>
    </subcellularLocation>
</comment>
<dbReference type="RefSeq" id="WP_380967699.1">
    <property type="nucleotide sequence ID" value="NZ_JBHTCO010000020.1"/>
</dbReference>
<dbReference type="InterPro" id="IPR020583">
    <property type="entry name" value="Inositol_monoP_metal-BS"/>
</dbReference>
<comment type="caution">
    <text evidence="11">The sequence shown here is derived from an EMBL/GenBank/DDBJ whole genome shotgun (WGS) entry which is preliminary data.</text>
</comment>
<dbReference type="EC" id="3.1.3.7" evidence="10"/>
<evidence type="ECO:0000256" key="9">
    <source>
        <dbReference type="ARBA" id="ARBA00023136"/>
    </source>
</evidence>
<comment type="function">
    <text evidence="10">Converts adenosine-3',5'-bisphosphate (PAP) to AMP.</text>
</comment>
<feature type="binding site" evidence="10">
    <location>
        <position position="97"/>
    </location>
    <ligand>
        <name>Mg(2+)</name>
        <dbReference type="ChEBI" id="CHEBI:18420"/>
        <label>2</label>
    </ligand>
</feature>
<comment type="catalytic activity">
    <reaction evidence="1">
        <text>a myo-inositol phosphate + H2O = myo-inositol + phosphate</text>
        <dbReference type="Rhea" id="RHEA:24056"/>
        <dbReference type="ChEBI" id="CHEBI:15377"/>
        <dbReference type="ChEBI" id="CHEBI:17268"/>
        <dbReference type="ChEBI" id="CHEBI:43474"/>
        <dbReference type="ChEBI" id="CHEBI:84139"/>
        <dbReference type="EC" id="3.1.3.25"/>
    </reaction>
</comment>
<evidence type="ECO:0000256" key="5">
    <source>
        <dbReference type="ARBA" id="ARBA00022519"/>
    </source>
</evidence>
<evidence type="ECO:0000256" key="6">
    <source>
        <dbReference type="ARBA" id="ARBA00022723"/>
    </source>
</evidence>
<keyword evidence="6 10" id="KW-0479">Metal-binding</keyword>
<keyword evidence="8 10" id="KW-0460">Magnesium</keyword>
<dbReference type="CDD" id="cd01638">
    <property type="entry name" value="CysQ"/>
    <property type="match status" value="1"/>
</dbReference>
<evidence type="ECO:0000256" key="2">
    <source>
        <dbReference type="ARBA" id="ARBA00001625"/>
    </source>
</evidence>
<evidence type="ECO:0000256" key="4">
    <source>
        <dbReference type="ARBA" id="ARBA00022475"/>
    </source>
</evidence>
<feature type="binding site" evidence="10">
    <location>
        <position position="235"/>
    </location>
    <ligand>
        <name>Mg(2+)</name>
        <dbReference type="ChEBI" id="CHEBI:18420"/>
        <label>2</label>
    </ligand>
</feature>
<dbReference type="SUPFAM" id="SSF56655">
    <property type="entry name" value="Carbohydrate phosphatase"/>
    <property type="match status" value="1"/>
</dbReference>
<dbReference type="PANTHER" id="PTHR43028">
    <property type="entry name" value="3'(2'),5'-BISPHOSPHATE NUCLEOTIDASE 1"/>
    <property type="match status" value="1"/>
</dbReference>
<keyword evidence="9 10" id="KW-0472">Membrane</keyword>
<protein>
    <recommendedName>
        <fullName evidence="10">3'(2'),5'-bisphosphate nucleotidase CysQ</fullName>
        <ecNumber evidence="10">3.1.3.7</ecNumber>
    </recommendedName>
    <alternativeName>
        <fullName evidence="10">3'(2'),5-bisphosphonucleoside 3'(2')-phosphohydrolase</fullName>
    </alternativeName>
    <alternativeName>
        <fullName evidence="10">3'-phosphoadenosine 5'-phosphate phosphatase</fullName>
        <shortName evidence="10">PAP phosphatase</shortName>
    </alternativeName>
</protein>
<evidence type="ECO:0000256" key="7">
    <source>
        <dbReference type="ARBA" id="ARBA00022801"/>
    </source>
</evidence>
<dbReference type="EMBL" id="JBHTCO010000020">
    <property type="protein sequence ID" value="MFC7394389.1"/>
    <property type="molecule type" value="Genomic_DNA"/>
</dbReference>
<feature type="binding site" evidence="10">
    <location>
        <position position="74"/>
    </location>
    <ligand>
        <name>substrate</name>
    </ligand>
</feature>
<evidence type="ECO:0000256" key="1">
    <source>
        <dbReference type="ARBA" id="ARBA00001033"/>
    </source>
</evidence>
<dbReference type="Proteomes" id="UP001596505">
    <property type="component" value="Unassembled WGS sequence"/>
</dbReference>
<feature type="binding site" evidence="10">
    <location>
        <position position="74"/>
    </location>
    <ligand>
        <name>Mg(2+)</name>
        <dbReference type="ChEBI" id="CHEBI:18420"/>
        <label>1</label>
    </ligand>
</feature>
<dbReference type="PRINTS" id="PR00377">
    <property type="entry name" value="IMPHPHTASES"/>
</dbReference>
<feature type="binding site" evidence="10">
    <location>
        <position position="235"/>
    </location>
    <ligand>
        <name>substrate</name>
    </ligand>
</feature>
<evidence type="ECO:0000256" key="8">
    <source>
        <dbReference type="ARBA" id="ARBA00022842"/>
    </source>
</evidence>
<keyword evidence="7 10" id="KW-0378">Hydrolase</keyword>
<evidence type="ECO:0000313" key="11">
    <source>
        <dbReference type="EMBL" id="MFC7394389.1"/>
    </source>
</evidence>
<dbReference type="Pfam" id="PF00459">
    <property type="entry name" value="Inositol_P"/>
    <property type="match status" value="1"/>
</dbReference>
<dbReference type="InterPro" id="IPR006240">
    <property type="entry name" value="CysQ"/>
</dbReference>
<proteinExistence type="inferred from homology"/>
<feature type="binding site" evidence="10">
    <location>
        <begin position="96"/>
        <end position="99"/>
    </location>
    <ligand>
        <name>substrate</name>
    </ligand>
</feature>
<gene>
    <name evidence="10 11" type="primary">cysQ</name>
    <name evidence="11" type="ORF">ACFQRG_15635</name>
</gene>
<feature type="binding site" evidence="10">
    <location>
        <position position="96"/>
    </location>
    <ligand>
        <name>Mg(2+)</name>
        <dbReference type="ChEBI" id="CHEBI:18420"/>
        <label>1</label>
    </ligand>
</feature>
<comment type="similarity">
    <text evidence="3 10">Belongs to the inositol monophosphatase superfamily. CysQ family.</text>
</comment>
<dbReference type="InterPro" id="IPR000760">
    <property type="entry name" value="Inositol_monophosphatase-like"/>
</dbReference>
<feature type="binding site" evidence="10">
    <location>
        <position position="94"/>
    </location>
    <ligand>
        <name>Mg(2+)</name>
        <dbReference type="ChEBI" id="CHEBI:18420"/>
        <label>2</label>
    </ligand>
</feature>
<dbReference type="PROSITE" id="PS00629">
    <property type="entry name" value="IMP_1"/>
    <property type="match status" value="1"/>
</dbReference>
<keyword evidence="5" id="KW-0997">Cell inner membrane</keyword>
<dbReference type="GO" id="GO:0008441">
    <property type="term" value="F:3'(2'),5'-bisphosphate nucleotidase activity"/>
    <property type="evidence" value="ECO:0007669"/>
    <property type="project" value="UniProtKB-EC"/>
</dbReference>
<dbReference type="PANTHER" id="PTHR43028:SF5">
    <property type="entry name" value="3'(2'),5'-BISPHOSPHATE NUCLEOTIDASE 1"/>
    <property type="match status" value="1"/>
</dbReference>
<dbReference type="Gene3D" id="3.40.190.80">
    <property type="match status" value="1"/>
</dbReference>
<dbReference type="HAMAP" id="MF_02095">
    <property type="entry name" value="CysQ"/>
    <property type="match status" value="1"/>
</dbReference>
<reference evidence="12" key="1">
    <citation type="journal article" date="2019" name="Int. J. Syst. Evol. Microbiol.">
        <title>The Global Catalogue of Microorganisms (GCM) 10K type strain sequencing project: providing services to taxonomists for standard genome sequencing and annotation.</title>
        <authorList>
            <consortium name="The Broad Institute Genomics Platform"/>
            <consortium name="The Broad Institute Genome Sequencing Center for Infectious Disease"/>
            <person name="Wu L."/>
            <person name="Ma J."/>
        </authorList>
    </citation>
    <scope>NUCLEOTIDE SEQUENCE [LARGE SCALE GENOMIC DNA]</scope>
    <source>
        <strain evidence="12">CGMCC 1.16305</strain>
    </source>
</reference>